<dbReference type="Gene3D" id="1.10.340.70">
    <property type="match status" value="1"/>
</dbReference>
<dbReference type="SUPFAM" id="SSF56672">
    <property type="entry name" value="DNA/RNA polymerases"/>
    <property type="match status" value="1"/>
</dbReference>
<evidence type="ECO:0000256" key="12">
    <source>
        <dbReference type="ARBA" id="ARBA00022918"/>
    </source>
</evidence>
<keyword evidence="16" id="KW-0862">Zinc</keyword>
<evidence type="ECO:0000259" key="18">
    <source>
        <dbReference type="PROSITE" id="PS50158"/>
    </source>
</evidence>
<dbReference type="InterPro" id="IPR043502">
    <property type="entry name" value="DNA/RNA_pol_sf"/>
</dbReference>
<keyword evidence="13" id="KW-0239">DNA-directed DNA polymerase</keyword>
<dbReference type="InterPro" id="IPR050951">
    <property type="entry name" value="Retrovirus_Pol_polyprotein"/>
</dbReference>
<comment type="caution">
    <text evidence="20">The sequence shown here is derived from an EMBL/GenBank/DDBJ whole genome shotgun (WGS) entry which is preliminary data.</text>
</comment>
<reference evidence="20" key="2">
    <citation type="submission" date="2022-01" db="EMBL/GenBank/DDBJ databases">
        <authorList>
            <person name="Yamashiro T."/>
            <person name="Shiraishi A."/>
            <person name="Satake H."/>
            <person name="Nakayama K."/>
        </authorList>
    </citation>
    <scope>NUCLEOTIDE SEQUENCE</scope>
</reference>
<evidence type="ECO:0000259" key="19">
    <source>
        <dbReference type="PROSITE" id="PS50994"/>
    </source>
</evidence>
<name>A0ABQ4ZIV3_9ASTR</name>
<dbReference type="PANTHER" id="PTHR37984">
    <property type="entry name" value="PROTEIN CBG26694"/>
    <property type="match status" value="1"/>
</dbReference>
<keyword evidence="6" id="KW-0479">Metal-binding</keyword>
<dbReference type="Proteomes" id="UP001151760">
    <property type="component" value="Unassembled WGS sequence"/>
</dbReference>
<dbReference type="InterPro" id="IPR041373">
    <property type="entry name" value="RT_RNaseH"/>
</dbReference>
<keyword evidence="2" id="KW-0645">Protease</keyword>
<feature type="region of interest" description="Disordered" evidence="17">
    <location>
        <begin position="357"/>
        <end position="378"/>
    </location>
</feature>
<dbReference type="CDD" id="cd01647">
    <property type="entry name" value="RT_LTR"/>
    <property type="match status" value="1"/>
</dbReference>
<gene>
    <name evidence="20" type="ORF">Tco_0771523</name>
</gene>
<feature type="compositionally biased region" description="Gly residues" evidence="17">
    <location>
        <begin position="204"/>
        <end position="215"/>
    </location>
</feature>
<dbReference type="SMART" id="SM00343">
    <property type="entry name" value="ZnF_C2HC"/>
    <property type="match status" value="2"/>
</dbReference>
<evidence type="ECO:0000256" key="4">
    <source>
        <dbReference type="ARBA" id="ARBA00022695"/>
    </source>
</evidence>
<dbReference type="PANTHER" id="PTHR37984:SF5">
    <property type="entry name" value="PROTEIN NYNRIN-LIKE"/>
    <property type="match status" value="1"/>
</dbReference>
<dbReference type="InterPro" id="IPR043128">
    <property type="entry name" value="Rev_trsase/Diguanyl_cyclase"/>
</dbReference>
<dbReference type="Pfam" id="PF17921">
    <property type="entry name" value="Integrase_H2C2"/>
    <property type="match status" value="1"/>
</dbReference>
<dbReference type="Gene3D" id="3.30.70.270">
    <property type="match status" value="2"/>
</dbReference>
<evidence type="ECO:0000256" key="7">
    <source>
        <dbReference type="ARBA" id="ARBA00022750"/>
    </source>
</evidence>
<keyword evidence="4" id="KW-0548">Nucleotidyltransferase</keyword>
<dbReference type="GO" id="GO:0003964">
    <property type="term" value="F:RNA-directed DNA polymerase activity"/>
    <property type="evidence" value="ECO:0007669"/>
    <property type="project" value="UniProtKB-KW"/>
</dbReference>
<evidence type="ECO:0000256" key="8">
    <source>
        <dbReference type="ARBA" id="ARBA00022759"/>
    </source>
</evidence>
<dbReference type="Pfam" id="PF08284">
    <property type="entry name" value="RVP_2"/>
    <property type="match status" value="1"/>
</dbReference>
<evidence type="ECO:0000256" key="9">
    <source>
        <dbReference type="ARBA" id="ARBA00022801"/>
    </source>
</evidence>
<evidence type="ECO:0000256" key="6">
    <source>
        <dbReference type="ARBA" id="ARBA00022723"/>
    </source>
</evidence>
<evidence type="ECO:0000313" key="20">
    <source>
        <dbReference type="EMBL" id="GJS88887.1"/>
    </source>
</evidence>
<keyword evidence="11" id="KW-0229">DNA integration</keyword>
<dbReference type="PROSITE" id="PS50158">
    <property type="entry name" value="ZF_CCHC"/>
    <property type="match status" value="1"/>
</dbReference>
<keyword evidence="15" id="KW-0233">DNA recombination</keyword>
<proteinExistence type="predicted"/>
<evidence type="ECO:0000256" key="1">
    <source>
        <dbReference type="ARBA" id="ARBA00012493"/>
    </source>
</evidence>
<keyword evidence="7" id="KW-0064">Aspartyl protease</keyword>
<evidence type="ECO:0000256" key="10">
    <source>
        <dbReference type="ARBA" id="ARBA00022842"/>
    </source>
</evidence>
<feature type="region of interest" description="Disordered" evidence="17">
    <location>
        <begin position="191"/>
        <end position="222"/>
    </location>
</feature>
<dbReference type="Pfam" id="PF17917">
    <property type="entry name" value="RT_RNaseH"/>
    <property type="match status" value="1"/>
</dbReference>
<dbReference type="Gene3D" id="3.10.10.10">
    <property type="entry name" value="HIV Type 1 Reverse Transcriptase, subunit A, domain 1"/>
    <property type="match status" value="2"/>
</dbReference>
<dbReference type="PROSITE" id="PS50994">
    <property type="entry name" value="INTEGRASE"/>
    <property type="match status" value="1"/>
</dbReference>
<dbReference type="CDD" id="cd00303">
    <property type="entry name" value="retropepsin_like"/>
    <property type="match status" value="1"/>
</dbReference>
<organism evidence="20 21">
    <name type="scientific">Tanacetum coccineum</name>
    <dbReference type="NCBI Taxonomy" id="301880"/>
    <lineage>
        <taxon>Eukaryota</taxon>
        <taxon>Viridiplantae</taxon>
        <taxon>Streptophyta</taxon>
        <taxon>Embryophyta</taxon>
        <taxon>Tracheophyta</taxon>
        <taxon>Spermatophyta</taxon>
        <taxon>Magnoliopsida</taxon>
        <taxon>eudicotyledons</taxon>
        <taxon>Gunneridae</taxon>
        <taxon>Pentapetalae</taxon>
        <taxon>asterids</taxon>
        <taxon>campanulids</taxon>
        <taxon>Asterales</taxon>
        <taxon>Asteraceae</taxon>
        <taxon>Asteroideae</taxon>
        <taxon>Anthemideae</taxon>
        <taxon>Anthemidinae</taxon>
        <taxon>Tanacetum</taxon>
    </lineage>
</organism>
<feature type="domain" description="Integrase catalytic" evidence="19">
    <location>
        <begin position="906"/>
        <end position="1064"/>
    </location>
</feature>
<dbReference type="InterPro" id="IPR012337">
    <property type="entry name" value="RNaseH-like_sf"/>
</dbReference>
<feature type="domain" description="CCHC-type" evidence="18">
    <location>
        <begin position="415"/>
        <end position="430"/>
    </location>
</feature>
<keyword evidence="12 20" id="KW-0695">RNA-directed DNA polymerase</keyword>
<keyword evidence="16" id="KW-0863">Zinc-finger</keyword>
<evidence type="ECO:0000256" key="13">
    <source>
        <dbReference type="ARBA" id="ARBA00022932"/>
    </source>
</evidence>
<dbReference type="InterPro" id="IPR036397">
    <property type="entry name" value="RNaseH_sf"/>
</dbReference>
<evidence type="ECO:0000256" key="11">
    <source>
        <dbReference type="ARBA" id="ARBA00022908"/>
    </source>
</evidence>
<evidence type="ECO:0000256" key="3">
    <source>
        <dbReference type="ARBA" id="ARBA00022679"/>
    </source>
</evidence>
<keyword evidence="3" id="KW-0808">Transferase</keyword>
<evidence type="ECO:0000256" key="16">
    <source>
        <dbReference type="PROSITE-ProRule" id="PRU00047"/>
    </source>
</evidence>
<evidence type="ECO:0000256" key="2">
    <source>
        <dbReference type="ARBA" id="ARBA00022670"/>
    </source>
</evidence>
<dbReference type="Gene3D" id="3.30.420.10">
    <property type="entry name" value="Ribonuclease H-like superfamily/Ribonuclease H"/>
    <property type="match status" value="1"/>
</dbReference>
<accession>A0ABQ4ZIV3</accession>
<dbReference type="InterPro" id="IPR001878">
    <property type="entry name" value="Znf_CCHC"/>
</dbReference>
<evidence type="ECO:0000256" key="5">
    <source>
        <dbReference type="ARBA" id="ARBA00022722"/>
    </source>
</evidence>
<dbReference type="Gene3D" id="2.40.70.10">
    <property type="entry name" value="Acid Proteases"/>
    <property type="match status" value="1"/>
</dbReference>
<keyword evidence="9" id="KW-0378">Hydrolase</keyword>
<evidence type="ECO:0000256" key="14">
    <source>
        <dbReference type="ARBA" id="ARBA00023125"/>
    </source>
</evidence>
<keyword evidence="10" id="KW-0460">Magnesium</keyword>
<evidence type="ECO:0000256" key="17">
    <source>
        <dbReference type="SAM" id="MobiDB-lite"/>
    </source>
</evidence>
<keyword evidence="8" id="KW-0255">Endonuclease</keyword>
<dbReference type="EC" id="2.7.7.49" evidence="1"/>
<evidence type="ECO:0000256" key="15">
    <source>
        <dbReference type="ARBA" id="ARBA00023172"/>
    </source>
</evidence>
<keyword evidence="5" id="KW-0540">Nuclease</keyword>
<dbReference type="InterPro" id="IPR041588">
    <property type="entry name" value="Integrase_H2C2"/>
</dbReference>
<sequence>MEVDNADAEAVADVGISEGVVAHPKDGEAMGFEIVASDVREDDKEFEAEASVADTREIAVDPLAIGDSSEYSRGGIPDLEDTIYDIVHYILVERTGSLKLEYLKVRAMFSIERDRINNLRWHMALSQEEFRQVRRDRDDTRRRLRRLESTMTITRSGMTPEAIEELVNRHVEEALAAHEATRAAIALEAENQSQNGSDDDNGNAGNGNGENGNGRNGNPNENGREGVVGLIRWFEKMETVFHISNCLEKYQVKYATCTLLNSALTWWNSHKRTIGTEAAFAMSWRELIKLMTLKEMVPEEEDRVEKFIGGLPDNIQGNVIAAEPTRLQDVVRIANNLMDQKLKGYAVKNAENKRRLEVNQRDNRGQQPPFKRPNVGGQNVARAYTAGNNERKPYNGPLPLCNKCKLHHEGPCTVRCGKCNKVGHLTRDCKVTSSTTSTQRGQVVNQRVFTCFECGRQGHYKSDYPNLKDQNRRNKARNKNKVGEASGKAYVLGGGDANPDYNAVKGTFLLNNHYASMIFDLGADRSFVSTTFSALLDITPDTLDVSYAVELADERISKTNTILRGCTLGLLGHPFNIDLMPVELGSFDVIIDMDWLANHHAKEIENESEEKPLEDVPTVRDFSEVFPKDLPGLPPTRQVEFQIDLVPGVAPVARAPYRLAPLELQELSTQLQELSDKGFIRPRSRVSSKIDLRSGYHQLRVREEDILKKAFRTRYGHYEFQVMPFRLTNTPAHAEHLKLIMELLKKKELYAKFSKCEFWLSNVQFLGHVIDSEGIHVDPAKIESIKDWASLKTLTEIHQYLVESRSWLPEGSENYMVYCDASRKGLGAVLMQREKVIAYASHQLKILEAQVEARKEEDYRTEDLCGMIKKLEQRTDGTLCLNGRSWIPCRGNLIELIMNESHKLKYSVHPGSDKMYQDLKKLYWWPNMKAKIATYKLENITMDFVTKLPKTSSGQDTICVIEVVSRHEVPVSIISDRDSKFTSHFWKSLNEALGTQLDMSTAYHPQTDGQSERTIQTLKDMLRACVIDFGKCWDRHLPLVEFYYNKNYHTSIKAAPFEALYGRKCRSPICWAEVGDAQLTGSEIVHETTEKIIKIKKRIQAARDRQKSYADKRRKPLDFEVRDKVMLKVSLWKGVIRFDKRGKLNPRYIGPFKILNRVGTLAYRLELLEQLSRVHSTFHVSNLKKCFVDEPLAIPLDEIQIDDKLNFIEEPVEIMDREVKRLKQSHIPIVKIRWNSR</sequence>
<dbReference type="InterPro" id="IPR021109">
    <property type="entry name" value="Peptidase_aspartic_dom_sf"/>
</dbReference>
<dbReference type="Pfam" id="PF24626">
    <property type="entry name" value="SH3_Tf2-1"/>
    <property type="match status" value="1"/>
</dbReference>
<protein>
    <recommendedName>
        <fullName evidence="1">RNA-directed DNA polymerase</fullName>
        <ecNumber evidence="1">2.7.7.49</ecNumber>
    </recommendedName>
</protein>
<dbReference type="EMBL" id="BQNB010011308">
    <property type="protein sequence ID" value="GJS88887.1"/>
    <property type="molecule type" value="Genomic_DNA"/>
</dbReference>
<dbReference type="InterPro" id="IPR001584">
    <property type="entry name" value="Integrase_cat-core"/>
</dbReference>
<dbReference type="Gene3D" id="4.10.60.10">
    <property type="entry name" value="Zinc finger, CCHC-type"/>
    <property type="match status" value="1"/>
</dbReference>
<dbReference type="SUPFAM" id="SSF53098">
    <property type="entry name" value="Ribonuclease H-like"/>
    <property type="match status" value="1"/>
</dbReference>
<keyword evidence="21" id="KW-1185">Reference proteome</keyword>
<dbReference type="InterPro" id="IPR056924">
    <property type="entry name" value="SH3_Tf2-1"/>
</dbReference>
<reference evidence="20" key="1">
    <citation type="journal article" date="2022" name="Int. J. Mol. Sci.">
        <title>Draft Genome of Tanacetum Coccineum: Genomic Comparison of Closely Related Tanacetum-Family Plants.</title>
        <authorList>
            <person name="Yamashiro T."/>
            <person name="Shiraishi A."/>
            <person name="Nakayama K."/>
            <person name="Satake H."/>
        </authorList>
    </citation>
    <scope>NUCLEOTIDE SEQUENCE</scope>
</reference>
<keyword evidence="14" id="KW-0238">DNA-binding</keyword>
<evidence type="ECO:0000313" key="21">
    <source>
        <dbReference type="Proteomes" id="UP001151760"/>
    </source>
</evidence>